<keyword evidence="2" id="KW-1133">Transmembrane helix</keyword>
<accession>A0AAV7BGK0</accession>
<sequence>MTLLFELYLLRGKETYIDRAVGWGIFPLCDNNLNILEGKFRCPFLRGHYESRIDRFTKIEDLIMADLDNWLCNLYFQVIKLPLYTNEQPEYDTFVQLPQEFLTYSNYDNKNRGTQEDLQNPSRQSDCKKSIQSQNAQSRLFFTYSHGQPLASQKEPNVHKEFIPSSMSGMGAQLNAMKGKERNILKESKTKLQQTSLTQILQVEETSEESTVKHIRSKICKKGVPRNKIVPLMDKQTSALTSKEDFDIDKKKKEKDSTEKQFQWVPKIETSEDKLTDEYSTTTSYLDELEKYRFSVCQPTKELHMYRKMAKHVTFVIWAVFSELDMGQWRSHDFWSIMLMMALMWFIRLYLHYCTQWLFLQAISIPVLTFTFYPHTVELTYQHSLMHTREELFMVIVGPMSLNVSMLLMILLRWSCQILFRSFPTILSKFIIALGLWTVLDPLAVFIVDSFLGRLSYSVEKPIADAAKLYWFFRRIEQSGTPGILITILIYTMILIISCSMLYLYLLRIHKESWILDVFQRITFDEGVCHVPYDLEISNQELDHIVRKAEQWRGINGERRKVAVYDYIWKKEIATKTLSSSDIPHFISNGDEDSAKDITTHVMIYTIHLRGYRNLYRQFLRLPDGAIVEIFGDFSGINLLPSEENNAVEDHANQTYSPMCNTTAVDVRERKKSTANN</sequence>
<evidence type="ECO:0000256" key="2">
    <source>
        <dbReference type="SAM" id="Phobius"/>
    </source>
</evidence>
<feature type="region of interest" description="Disordered" evidence="1">
    <location>
        <begin position="111"/>
        <end position="130"/>
    </location>
</feature>
<dbReference type="EMBL" id="WNYA01000005">
    <property type="protein sequence ID" value="KAG8571723.1"/>
    <property type="molecule type" value="Genomic_DNA"/>
</dbReference>
<dbReference type="Proteomes" id="UP000824782">
    <property type="component" value="Unassembled WGS sequence"/>
</dbReference>
<evidence type="ECO:0008006" key="5">
    <source>
        <dbReference type="Google" id="ProtNLM"/>
    </source>
</evidence>
<proteinExistence type="predicted"/>
<evidence type="ECO:0000313" key="3">
    <source>
        <dbReference type="EMBL" id="KAG8571723.1"/>
    </source>
</evidence>
<dbReference type="AlphaFoldDB" id="A0AAV7BGK0"/>
<gene>
    <name evidence="3" type="ORF">GDO81_011763</name>
</gene>
<evidence type="ECO:0000313" key="4">
    <source>
        <dbReference type="Proteomes" id="UP000824782"/>
    </source>
</evidence>
<feature type="compositionally biased region" description="Polar residues" evidence="1">
    <location>
        <begin position="116"/>
        <end position="130"/>
    </location>
</feature>
<reference evidence="3" key="1">
    <citation type="thesis" date="2020" institute="ProQuest LLC" country="789 East Eisenhower Parkway, Ann Arbor, MI, USA">
        <title>Comparative Genomics and Chromosome Evolution.</title>
        <authorList>
            <person name="Mudd A.B."/>
        </authorList>
    </citation>
    <scope>NUCLEOTIDE SEQUENCE</scope>
    <source>
        <strain evidence="3">237g6f4</strain>
        <tissue evidence="3">Blood</tissue>
    </source>
</reference>
<feature type="transmembrane region" description="Helical" evidence="2">
    <location>
        <begin position="426"/>
        <end position="448"/>
    </location>
</feature>
<name>A0AAV7BGK0_ENGPU</name>
<organism evidence="3 4">
    <name type="scientific">Engystomops pustulosus</name>
    <name type="common">Tungara frog</name>
    <name type="synonym">Physalaemus pustulosus</name>
    <dbReference type="NCBI Taxonomy" id="76066"/>
    <lineage>
        <taxon>Eukaryota</taxon>
        <taxon>Metazoa</taxon>
        <taxon>Chordata</taxon>
        <taxon>Craniata</taxon>
        <taxon>Vertebrata</taxon>
        <taxon>Euteleostomi</taxon>
        <taxon>Amphibia</taxon>
        <taxon>Batrachia</taxon>
        <taxon>Anura</taxon>
        <taxon>Neobatrachia</taxon>
        <taxon>Hyloidea</taxon>
        <taxon>Leptodactylidae</taxon>
        <taxon>Leiuperinae</taxon>
        <taxon>Engystomops</taxon>
    </lineage>
</organism>
<feature type="transmembrane region" description="Helical" evidence="2">
    <location>
        <begin position="358"/>
        <end position="377"/>
    </location>
</feature>
<keyword evidence="2" id="KW-0472">Membrane</keyword>
<dbReference type="PANTHER" id="PTHR33862:SF3">
    <property type="entry name" value="OROFACIAL CLEFT 1 CANDIDATE GENE 1 PROTEIN"/>
    <property type="match status" value="1"/>
</dbReference>
<keyword evidence="4" id="KW-1185">Reference proteome</keyword>
<comment type="caution">
    <text evidence="3">The sequence shown here is derived from an EMBL/GenBank/DDBJ whole genome shotgun (WGS) entry which is preliminary data.</text>
</comment>
<feature type="transmembrane region" description="Helical" evidence="2">
    <location>
        <begin position="392"/>
        <end position="414"/>
    </location>
</feature>
<evidence type="ECO:0000256" key="1">
    <source>
        <dbReference type="SAM" id="MobiDB-lite"/>
    </source>
</evidence>
<protein>
    <recommendedName>
        <fullName evidence="5">Orofacial cleft 1 candidate gene 1 protein</fullName>
    </recommendedName>
</protein>
<feature type="transmembrane region" description="Helical" evidence="2">
    <location>
        <begin position="334"/>
        <end position="351"/>
    </location>
</feature>
<dbReference type="InterPro" id="IPR031390">
    <property type="entry name" value="OFCC1"/>
</dbReference>
<keyword evidence="2" id="KW-0812">Transmembrane</keyword>
<feature type="transmembrane region" description="Helical" evidence="2">
    <location>
        <begin position="484"/>
        <end position="506"/>
    </location>
</feature>
<dbReference type="PANTHER" id="PTHR33862">
    <property type="entry name" value="OROFACIAL CLEFT 1 CANDIDATE GENE 1 PROTEIN"/>
    <property type="match status" value="1"/>
</dbReference>